<dbReference type="InterPro" id="IPR017871">
    <property type="entry name" value="ABC_transporter-like_CS"/>
</dbReference>
<keyword evidence="3" id="KW-0067">ATP-binding</keyword>
<dbReference type="PANTHER" id="PTHR19211:SF6">
    <property type="entry name" value="BLL7188 PROTEIN"/>
    <property type="match status" value="1"/>
</dbReference>
<protein>
    <submittedName>
        <fullName evidence="5">ATPase components of ABC transporters with duplicated ATPase domains</fullName>
    </submittedName>
</protein>
<dbReference type="InterPro" id="IPR003593">
    <property type="entry name" value="AAA+_ATPase"/>
</dbReference>
<feature type="domain" description="ABC transporter" evidence="4">
    <location>
        <begin position="26"/>
        <end position="264"/>
    </location>
</feature>
<evidence type="ECO:0000256" key="2">
    <source>
        <dbReference type="ARBA" id="ARBA00022741"/>
    </source>
</evidence>
<proteinExistence type="predicted"/>
<evidence type="ECO:0000256" key="1">
    <source>
        <dbReference type="ARBA" id="ARBA00022737"/>
    </source>
</evidence>
<sequence>MATGQKIGREAPGDSLALPLMSTRSVTLSALGFRFPDGSAIFDDVSVSLSGHHVGIVGSNGGGKSTLVRLIIGELTPTSGSVDRPSSIGYVPQDISMHRHRRVEDLIGVAGIRAALARIESGSTGEADHELAEGNWDVDERAVTLFDQLGLGHLVTGPGDLTRVVDELSGGESTLIALIGALIAGPQLLVLDEPTNNLDPAARRLVVAAIARHPGQVLTVSHDRDLLDHADAIAEVRDGTIRVVTGNYSDFIDIVTAEQDRAREVLAHAKSDAAKQKRELIASQTVIARRQRYGRKMNEQKREPKIVMNQRKRSAQEAAAKLTGGHQRRLDDARTQAGVAAEAIRDDREVRVELPDTAVHPGQVVLAPRRLGLPAGEIELSIVGPERIHLRGRNGAGKTTLIRAVLAAPPEVSVGCLPQVLDGLDPEASPYDLVAAASPSSTAQQRRAGLARMLFRADDADRPVRDLSGGERVRAALSAVLLADPAPRLLILDEPTNNVDIVTRDHLAQALADFRGALVVVSHDDHFVDDLGITRIVDLDGPTDSPGVSAEPVQ</sequence>
<reference evidence="5 6" key="1">
    <citation type="submission" date="2022-06" db="EMBL/GenBank/DDBJ databases">
        <title>Genomic Encyclopedia of Archaeal and Bacterial Type Strains, Phase II (KMG-II): from individual species to whole genera.</title>
        <authorList>
            <person name="Goeker M."/>
        </authorList>
    </citation>
    <scope>NUCLEOTIDE SEQUENCE [LARGE SCALE GENOMIC DNA]</scope>
    <source>
        <strain evidence="5 6">DSM 44693</strain>
    </source>
</reference>
<dbReference type="PANTHER" id="PTHR19211">
    <property type="entry name" value="ATP-BINDING TRANSPORT PROTEIN-RELATED"/>
    <property type="match status" value="1"/>
</dbReference>
<evidence type="ECO:0000259" key="4">
    <source>
        <dbReference type="PROSITE" id="PS50893"/>
    </source>
</evidence>
<keyword evidence="2" id="KW-0547">Nucleotide-binding</keyword>
<gene>
    <name evidence="5" type="ORF">LX13_002180</name>
</gene>
<dbReference type="InterPro" id="IPR003959">
    <property type="entry name" value="ATPase_AAA_core"/>
</dbReference>
<name>A0ABT1HDM8_9NOCA</name>
<keyword evidence="6" id="KW-1185">Reference proteome</keyword>
<evidence type="ECO:0000313" key="5">
    <source>
        <dbReference type="EMBL" id="MCP2176361.1"/>
    </source>
</evidence>
<dbReference type="InterPro" id="IPR027417">
    <property type="entry name" value="P-loop_NTPase"/>
</dbReference>
<dbReference type="SMART" id="SM00382">
    <property type="entry name" value="AAA"/>
    <property type="match status" value="2"/>
</dbReference>
<dbReference type="Pfam" id="PF00005">
    <property type="entry name" value="ABC_tran"/>
    <property type="match status" value="1"/>
</dbReference>
<dbReference type="InterPro" id="IPR003439">
    <property type="entry name" value="ABC_transporter-like_ATP-bd"/>
</dbReference>
<dbReference type="PROSITE" id="PS00211">
    <property type="entry name" value="ABC_TRANSPORTER_1"/>
    <property type="match status" value="1"/>
</dbReference>
<dbReference type="Gene3D" id="3.40.50.300">
    <property type="entry name" value="P-loop containing nucleotide triphosphate hydrolases"/>
    <property type="match status" value="2"/>
</dbReference>
<organism evidence="5 6">
    <name type="scientific">Williamsia maris</name>
    <dbReference type="NCBI Taxonomy" id="72806"/>
    <lineage>
        <taxon>Bacteria</taxon>
        <taxon>Bacillati</taxon>
        <taxon>Actinomycetota</taxon>
        <taxon>Actinomycetes</taxon>
        <taxon>Mycobacteriales</taxon>
        <taxon>Nocardiaceae</taxon>
        <taxon>Williamsia</taxon>
    </lineage>
</organism>
<dbReference type="EMBL" id="JAMTCJ010000002">
    <property type="protein sequence ID" value="MCP2176361.1"/>
    <property type="molecule type" value="Genomic_DNA"/>
</dbReference>
<dbReference type="SUPFAM" id="SSF52540">
    <property type="entry name" value="P-loop containing nucleoside triphosphate hydrolases"/>
    <property type="match status" value="2"/>
</dbReference>
<keyword evidence="1" id="KW-0677">Repeat</keyword>
<accession>A0ABT1HDM8</accession>
<dbReference type="Proteomes" id="UP001206895">
    <property type="component" value="Unassembled WGS sequence"/>
</dbReference>
<evidence type="ECO:0000313" key="6">
    <source>
        <dbReference type="Proteomes" id="UP001206895"/>
    </source>
</evidence>
<comment type="caution">
    <text evidence="5">The sequence shown here is derived from an EMBL/GenBank/DDBJ whole genome shotgun (WGS) entry which is preliminary data.</text>
</comment>
<evidence type="ECO:0000256" key="3">
    <source>
        <dbReference type="ARBA" id="ARBA00022840"/>
    </source>
</evidence>
<dbReference type="InterPro" id="IPR050611">
    <property type="entry name" value="ABCF"/>
</dbReference>
<dbReference type="PROSITE" id="PS50893">
    <property type="entry name" value="ABC_TRANSPORTER_2"/>
    <property type="match status" value="1"/>
</dbReference>
<dbReference type="Pfam" id="PF13304">
    <property type="entry name" value="AAA_21"/>
    <property type="match status" value="1"/>
</dbReference>